<dbReference type="PROSITE" id="PS50231">
    <property type="entry name" value="RICIN_B_LECTIN"/>
    <property type="match status" value="1"/>
</dbReference>
<dbReference type="SUPFAM" id="SSF57414">
    <property type="entry name" value="Hairpin loop containing domain-like"/>
    <property type="match status" value="1"/>
</dbReference>
<comment type="caution">
    <text evidence="4">The sequence shown here is derived from an EMBL/GenBank/DDBJ whole genome shotgun (WGS) entry which is preliminary data.</text>
</comment>
<dbReference type="AlphaFoldDB" id="A0A815KF13"/>
<dbReference type="InterPro" id="IPR000177">
    <property type="entry name" value="Apple"/>
</dbReference>
<dbReference type="Proteomes" id="UP000663864">
    <property type="component" value="Unassembled WGS sequence"/>
</dbReference>
<dbReference type="CDD" id="cd00161">
    <property type="entry name" value="beta-trefoil_Ricin-like"/>
    <property type="match status" value="1"/>
</dbReference>
<sequence length="333" mass="36467">MCGDFARKDGVDFYGNDIPPYPQNAPDYASCCSICRTTTGCNAFTYSKSRQACYPKTRIGNGVAKYDDAITGYNPNVYSDFVRKDGIAFNGNDIPLFPVQVPDYASCGLKCQATPGCNVFTYSKSRQTCYPKTHMGNGVAENTDAITGYNHPIAIVFPGAFQQPPRLETNVAYNIQSNVGEWYSTVGPDGFNPNIYYRLTTQWQGDGKSLDIDNDGTNNRPILAATGAYTGQFWKITPIGNGFYRLTTMWQGDGKSLDIVNDGTNNRPILAATGAYTGQFWKITPIGNGYYRLTTQWQGDGKSLDIVNDGTNNRPILATTGAQPGQYWKISAA</sequence>
<dbReference type="InterPro" id="IPR003609">
    <property type="entry name" value="Pan_app"/>
</dbReference>
<evidence type="ECO:0000256" key="2">
    <source>
        <dbReference type="ARBA" id="ARBA00023157"/>
    </source>
</evidence>
<dbReference type="PANTHER" id="PTHR33946">
    <property type="match status" value="1"/>
</dbReference>
<keyword evidence="1" id="KW-0677">Repeat</keyword>
<dbReference type="Gene3D" id="2.80.10.50">
    <property type="match status" value="1"/>
</dbReference>
<keyword evidence="2" id="KW-1015">Disulfide bond</keyword>
<feature type="domain" description="Apple" evidence="3">
    <location>
        <begin position="2"/>
        <end position="77"/>
    </location>
</feature>
<dbReference type="Pfam" id="PF14295">
    <property type="entry name" value="PAN_4"/>
    <property type="match status" value="2"/>
</dbReference>
<dbReference type="SMART" id="SM00223">
    <property type="entry name" value="APPLE"/>
    <property type="match status" value="2"/>
</dbReference>
<proteinExistence type="predicted"/>
<name>A0A815KF13_9BILA</name>
<gene>
    <name evidence="4" type="ORF">ZHD862_LOCUS32687</name>
</gene>
<dbReference type="GO" id="GO:0005576">
    <property type="term" value="C:extracellular region"/>
    <property type="evidence" value="ECO:0007669"/>
    <property type="project" value="InterPro"/>
</dbReference>
<dbReference type="GO" id="GO:0006508">
    <property type="term" value="P:proteolysis"/>
    <property type="evidence" value="ECO:0007669"/>
    <property type="project" value="InterPro"/>
</dbReference>
<dbReference type="EMBL" id="CAJNOT010003609">
    <property type="protein sequence ID" value="CAF1392314.1"/>
    <property type="molecule type" value="Genomic_DNA"/>
</dbReference>
<protein>
    <recommendedName>
        <fullName evidence="3">Apple domain-containing protein</fullName>
    </recommendedName>
</protein>
<dbReference type="InterPro" id="IPR035992">
    <property type="entry name" value="Ricin_B-like_lectins"/>
</dbReference>
<evidence type="ECO:0000313" key="5">
    <source>
        <dbReference type="Proteomes" id="UP000663864"/>
    </source>
</evidence>
<evidence type="ECO:0000256" key="1">
    <source>
        <dbReference type="ARBA" id="ARBA00022737"/>
    </source>
</evidence>
<accession>A0A815KF13</accession>
<reference evidence="4" key="1">
    <citation type="submission" date="2021-02" db="EMBL/GenBank/DDBJ databases">
        <authorList>
            <person name="Nowell W R."/>
        </authorList>
    </citation>
    <scope>NUCLEOTIDE SEQUENCE</scope>
</reference>
<dbReference type="SUPFAM" id="SSF50370">
    <property type="entry name" value="Ricin B-like lectins"/>
    <property type="match status" value="1"/>
</dbReference>
<dbReference type="Gene3D" id="3.50.4.10">
    <property type="entry name" value="Hepatocyte Growth Factor"/>
    <property type="match status" value="2"/>
</dbReference>
<evidence type="ECO:0000313" key="4">
    <source>
        <dbReference type="EMBL" id="CAF1392314.1"/>
    </source>
</evidence>
<dbReference type="PANTHER" id="PTHR33946:SF4">
    <property type="entry name" value="COAGULATION FACTOR XI"/>
    <property type="match status" value="1"/>
</dbReference>
<dbReference type="CDD" id="cd01100">
    <property type="entry name" value="APPLE_Factor_XI_like"/>
    <property type="match status" value="2"/>
</dbReference>
<organism evidence="4 5">
    <name type="scientific">Rotaria sordida</name>
    <dbReference type="NCBI Taxonomy" id="392033"/>
    <lineage>
        <taxon>Eukaryota</taxon>
        <taxon>Metazoa</taxon>
        <taxon>Spiralia</taxon>
        <taxon>Gnathifera</taxon>
        <taxon>Rotifera</taxon>
        <taxon>Eurotatoria</taxon>
        <taxon>Bdelloidea</taxon>
        <taxon>Philodinida</taxon>
        <taxon>Philodinidae</taxon>
        <taxon>Rotaria</taxon>
    </lineage>
</organism>
<dbReference type="PROSITE" id="PS50948">
    <property type="entry name" value="PAN"/>
    <property type="match status" value="1"/>
</dbReference>
<evidence type="ECO:0000259" key="3">
    <source>
        <dbReference type="PROSITE" id="PS50948"/>
    </source>
</evidence>